<evidence type="ECO:0000256" key="2">
    <source>
        <dbReference type="ARBA" id="ARBA00023125"/>
    </source>
</evidence>
<reference evidence="5 6" key="1">
    <citation type="journal article" date="2019" name="Int. J. Syst. Evol. Microbiol.">
        <title>The Global Catalogue of Microorganisms (GCM) 10K type strain sequencing project: providing services to taxonomists for standard genome sequencing and annotation.</title>
        <authorList>
            <consortium name="The Broad Institute Genomics Platform"/>
            <consortium name="The Broad Institute Genome Sequencing Center for Infectious Disease"/>
            <person name="Wu L."/>
            <person name="Ma J."/>
        </authorList>
    </citation>
    <scope>NUCLEOTIDE SEQUENCE [LARGE SCALE GENOMIC DNA]</scope>
    <source>
        <strain evidence="5 6">JCM 14545</strain>
    </source>
</reference>
<dbReference type="PANTHER" id="PTHR46796">
    <property type="entry name" value="HTH-TYPE TRANSCRIPTIONAL ACTIVATOR RHAS-RELATED"/>
    <property type="match status" value="1"/>
</dbReference>
<dbReference type="EMBL" id="BAAANN010000009">
    <property type="protein sequence ID" value="GAA1955422.1"/>
    <property type="molecule type" value="Genomic_DNA"/>
</dbReference>
<dbReference type="Gene3D" id="1.10.10.60">
    <property type="entry name" value="Homeodomain-like"/>
    <property type="match status" value="1"/>
</dbReference>
<dbReference type="InterPro" id="IPR035418">
    <property type="entry name" value="AraC-bd_2"/>
</dbReference>
<proteinExistence type="predicted"/>
<dbReference type="InterPro" id="IPR009057">
    <property type="entry name" value="Homeodomain-like_sf"/>
</dbReference>
<comment type="caution">
    <text evidence="5">The sequence shown here is derived from an EMBL/GenBank/DDBJ whole genome shotgun (WGS) entry which is preliminary data.</text>
</comment>
<dbReference type="InterPro" id="IPR050204">
    <property type="entry name" value="AraC_XylS_family_regulators"/>
</dbReference>
<protein>
    <submittedName>
        <fullName evidence="5">AraC family transcriptional regulator</fullName>
    </submittedName>
</protein>
<feature type="domain" description="HTH araC/xylS-type" evidence="4">
    <location>
        <begin position="200"/>
        <end position="303"/>
    </location>
</feature>
<accession>A0ABN2QS43</accession>
<dbReference type="SMART" id="SM00342">
    <property type="entry name" value="HTH_ARAC"/>
    <property type="match status" value="1"/>
</dbReference>
<evidence type="ECO:0000256" key="3">
    <source>
        <dbReference type="ARBA" id="ARBA00023163"/>
    </source>
</evidence>
<dbReference type="PANTHER" id="PTHR46796:SF12">
    <property type="entry name" value="HTH-TYPE DNA-BINDING TRANSCRIPTIONAL ACTIVATOR EUTR"/>
    <property type="match status" value="1"/>
</dbReference>
<dbReference type="Pfam" id="PF12833">
    <property type="entry name" value="HTH_18"/>
    <property type="match status" value="1"/>
</dbReference>
<evidence type="ECO:0000259" key="4">
    <source>
        <dbReference type="PROSITE" id="PS01124"/>
    </source>
</evidence>
<keyword evidence="3" id="KW-0804">Transcription</keyword>
<dbReference type="InterPro" id="IPR018060">
    <property type="entry name" value="HTH_AraC"/>
</dbReference>
<evidence type="ECO:0000256" key="1">
    <source>
        <dbReference type="ARBA" id="ARBA00023015"/>
    </source>
</evidence>
<keyword evidence="2" id="KW-0238">DNA-binding</keyword>
<name>A0ABN2QS43_9PSEU</name>
<dbReference type="RefSeq" id="WP_344417313.1">
    <property type="nucleotide sequence ID" value="NZ_BAAANN010000009.1"/>
</dbReference>
<organism evidence="5 6">
    <name type="scientific">Amycolatopsis minnesotensis</name>
    <dbReference type="NCBI Taxonomy" id="337894"/>
    <lineage>
        <taxon>Bacteria</taxon>
        <taxon>Bacillati</taxon>
        <taxon>Actinomycetota</taxon>
        <taxon>Actinomycetes</taxon>
        <taxon>Pseudonocardiales</taxon>
        <taxon>Pseudonocardiaceae</taxon>
        <taxon>Amycolatopsis</taxon>
    </lineage>
</organism>
<sequence>MSTRFGSRVLHAVKPGPDHEVLRITQLGSGAGDVTMLDVECGPAILVRPDVLDDRYLLSIPLAGTGWTEVDGEQVGTRDVLLGPAQTKVSISRNGGNRALVLHFTREAIDAAAADRLGHEPGGPTRFSPAVRSDNARTAAWLELARTLAETARRGLLDDSPLGRHHLEQLLIHGLFEAQPHTFHDALERHEAASMPAVVRRAVSFCEENASEPITVSDMAKAAGTSVRALQRGFRTQLGTSPLGHLRQVRLARVHEDLRAIGQGDQPGTVTEVALRWGFPHLGRFSQLYRETYGEPPSHTLRSA</sequence>
<keyword evidence="1" id="KW-0805">Transcription regulation</keyword>
<dbReference type="Proteomes" id="UP001501116">
    <property type="component" value="Unassembled WGS sequence"/>
</dbReference>
<dbReference type="PROSITE" id="PS01124">
    <property type="entry name" value="HTH_ARAC_FAMILY_2"/>
    <property type="match status" value="1"/>
</dbReference>
<evidence type="ECO:0000313" key="6">
    <source>
        <dbReference type="Proteomes" id="UP001501116"/>
    </source>
</evidence>
<evidence type="ECO:0000313" key="5">
    <source>
        <dbReference type="EMBL" id="GAA1955422.1"/>
    </source>
</evidence>
<gene>
    <name evidence="5" type="ORF">GCM10009754_26350</name>
</gene>
<keyword evidence="6" id="KW-1185">Reference proteome</keyword>
<dbReference type="SUPFAM" id="SSF46689">
    <property type="entry name" value="Homeodomain-like"/>
    <property type="match status" value="1"/>
</dbReference>
<dbReference type="Pfam" id="PF14525">
    <property type="entry name" value="AraC_binding_2"/>
    <property type="match status" value="1"/>
</dbReference>